<sequence length="120" mass="13945">MTYREIILCFAFRPPAFFLPSVEERKELVRTLNDFGLTLTTSRIHLLHHMKQTQIPLTASDLSKQIELPLSTTHRNLSMFADCGLVDFIVDRASVCRWYFLFADRPNFCPTCNQTYNAAR</sequence>
<reference evidence="2" key="1">
    <citation type="submission" date="2018-07" db="EMBL/GenBank/DDBJ databases">
        <authorList>
            <consortium name="GenomeTrakr network: Whole genome sequencing for foodborne pathogen traceback"/>
        </authorList>
    </citation>
    <scope>NUCLEOTIDE SEQUENCE</scope>
    <source>
        <strain evidence="2">CVM-N23840</strain>
        <strain evidence="3">CVM-N26101</strain>
    </source>
</reference>
<gene>
    <name evidence="2" type="ORF">AUA10_18145</name>
    <name evidence="3" type="ORF">AUA59_10965</name>
</gene>
<dbReference type="InterPro" id="IPR036388">
    <property type="entry name" value="WH-like_DNA-bd_sf"/>
</dbReference>
<dbReference type="GO" id="GO:0003677">
    <property type="term" value="F:DNA binding"/>
    <property type="evidence" value="ECO:0007669"/>
    <property type="project" value="InterPro"/>
</dbReference>
<dbReference type="EMBL" id="AAHGVH010000035">
    <property type="protein sequence ID" value="EBV9413936.1"/>
    <property type="molecule type" value="Genomic_DNA"/>
</dbReference>
<dbReference type="AlphaFoldDB" id="A0A5W0NN11"/>
<dbReference type="InterPro" id="IPR005471">
    <property type="entry name" value="Tscrpt_reg_IclR_N"/>
</dbReference>
<dbReference type="EMBL" id="AAHGZI010000032">
    <property type="protein sequence ID" value="EBV9895381.1"/>
    <property type="molecule type" value="Genomic_DNA"/>
</dbReference>
<comment type="caution">
    <text evidence="2">The sequence shown here is derived from an EMBL/GenBank/DDBJ whole genome shotgun (WGS) entry which is preliminary data.</text>
</comment>
<evidence type="ECO:0000313" key="3">
    <source>
        <dbReference type="EMBL" id="EBV9895381.1"/>
    </source>
</evidence>
<accession>A0A5W0NN11</accession>
<name>A0A5W0NN11_SALER</name>
<organism evidence="2">
    <name type="scientific">Salmonella enterica subsp. arizonae serovar 18:z4,z23:-</name>
    <dbReference type="NCBI Taxonomy" id="1192839"/>
    <lineage>
        <taxon>Bacteria</taxon>
        <taxon>Pseudomonadati</taxon>
        <taxon>Pseudomonadota</taxon>
        <taxon>Gammaproteobacteria</taxon>
        <taxon>Enterobacterales</taxon>
        <taxon>Enterobacteriaceae</taxon>
        <taxon>Salmonella</taxon>
    </lineage>
</organism>
<evidence type="ECO:0000313" key="2">
    <source>
        <dbReference type="EMBL" id="EBV9413936.1"/>
    </source>
</evidence>
<dbReference type="Pfam" id="PF09339">
    <property type="entry name" value="HTH_IclR"/>
    <property type="match status" value="1"/>
</dbReference>
<dbReference type="Gene3D" id="1.10.10.10">
    <property type="entry name" value="Winged helix-like DNA-binding domain superfamily/Winged helix DNA-binding domain"/>
    <property type="match status" value="1"/>
</dbReference>
<proteinExistence type="predicted"/>
<dbReference type="GO" id="GO:0006355">
    <property type="term" value="P:regulation of DNA-templated transcription"/>
    <property type="evidence" value="ECO:0007669"/>
    <property type="project" value="InterPro"/>
</dbReference>
<dbReference type="SUPFAM" id="SSF46785">
    <property type="entry name" value="Winged helix' DNA-binding domain"/>
    <property type="match status" value="1"/>
</dbReference>
<evidence type="ECO:0000259" key="1">
    <source>
        <dbReference type="Pfam" id="PF09339"/>
    </source>
</evidence>
<feature type="domain" description="HTH iclR-type" evidence="1">
    <location>
        <begin position="45"/>
        <end position="86"/>
    </location>
</feature>
<dbReference type="InterPro" id="IPR036390">
    <property type="entry name" value="WH_DNA-bd_sf"/>
</dbReference>
<protein>
    <recommendedName>
        <fullName evidence="1">HTH iclR-type domain-containing protein</fullName>
    </recommendedName>
</protein>